<feature type="transmembrane region" description="Helical" evidence="1">
    <location>
        <begin position="37"/>
        <end position="57"/>
    </location>
</feature>
<accession>A0ABW2NLD1</accession>
<proteinExistence type="predicted"/>
<feature type="transmembrane region" description="Helical" evidence="1">
    <location>
        <begin position="6"/>
        <end position="25"/>
    </location>
</feature>
<evidence type="ECO:0000256" key="1">
    <source>
        <dbReference type="SAM" id="Phobius"/>
    </source>
</evidence>
<organism evidence="2 3">
    <name type="scientific">Fictibacillus iocasae</name>
    <dbReference type="NCBI Taxonomy" id="2715437"/>
    <lineage>
        <taxon>Bacteria</taxon>
        <taxon>Bacillati</taxon>
        <taxon>Bacillota</taxon>
        <taxon>Bacilli</taxon>
        <taxon>Bacillales</taxon>
        <taxon>Fictibacillaceae</taxon>
        <taxon>Fictibacillus</taxon>
    </lineage>
</organism>
<dbReference type="EMBL" id="JBHTCP010000002">
    <property type="protein sequence ID" value="MFC7370117.1"/>
    <property type="molecule type" value="Genomic_DNA"/>
</dbReference>
<name>A0ABW2NLD1_9BACL</name>
<dbReference type="RefSeq" id="WP_379744775.1">
    <property type="nucleotide sequence ID" value="NZ_JBHTCP010000002.1"/>
</dbReference>
<keyword evidence="1" id="KW-0812">Transmembrane</keyword>
<protein>
    <submittedName>
        <fullName evidence="2">Asparagine synthase</fullName>
    </submittedName>
</protein>
<gene>
    <name evidence="2" type="ORF">ACFQPF_00310</name>
</gene>
<reference evidence="3" key="1">
    <citation type="journal article" date="2019" name="Int. J. Syst. Evol. Microbiol.">
        <title>The Global Catalogue of Microorganisms (GCM) 10K type strain sequencing project: providing services to taxonomists for standard genome sequencing and annotation.</title>
        <authorList>
            <consortium name="The Broad Institute Genomics Platform"/>
            <consortium name="The Broad Institute Genome Sequencing Center for Infectious Disease"/>
            <person name="Wu L."/>
            <person name="Ma J."/>
        </authorList>
    </citation>
    <scope>NUCLEOTIDE SEQUENCE [LARGE SCALE GENOMIC DNA]</scope>
    <source>
        <strain evidence="3">NBRC 106396</strain>
    </source>
</reference>
<keyword evidence="1" id="KW-1133">Transmembrane helix</keyword>
<evidence type="ECO:0000313" key="2">
    <source>
        <dbReference type="EMBL" id="MFC7370117.1"/>
    </source>
</evidence>
<evidence type="ECO:0000313" key="3">
    <source>
        <dbReference type="Proteomes" id="UP001596549"/>
    </source>
</evidence>
<comment type="caution">
    <text evidence="2">The sequence shown here is derived from an EMBL/GenBank/DDBJ whole genome shotgun (WGS) entry which is preliminary data.</text>
</comment>
<sequence length="68" mass="7347">MLKREGLIPVLLGTIVSLSALPFLNSGSGRKKSSNSLTSLILGFGLAHIVLGTIDLFEHDSEDDHDNW</sequence>
<keyword evidence="1" id="KW-0472">Membrane</keyword>
<keyword evidence="3" id="KW-1185">Reference proteome</keyword>
<dbReference type="Proteomes" id="UP001596549">
    <property type="component" value="Unassembled WGS sequence"/>
</dbReference>